<evidence type="ECO:0000256" key="3">
    <source>
        <dbReference type="ARBA" id="ARBA00022481"/>
    </source>
</evidence>
<dbReference type="PANTHER" id="PTHR32089:SF119">
    <property type="entry name" value="METHYL-ACCEPTING CHEMOTAXIS PROTEIN CTPL"/>
    <property type="match status" value="1"/>
</dbReference>
<keyword evidence="8 10" id="KW-0807">Transducer</keyword>
<dbReference type="CDD" id="cd11386">
    <property type="entry name" value="MCP_signal"/>
    <property type="match status" value="1"/>
</dbReference>
<dbReference type="EMBL" id="CP020100">
    <property type="protein sequence ID" value="AQZ96515.1"/>
    <property type="molecule type" value="Genomic_DNA"/>
</dbReference>
<evidence type="ECO:0000256" key="10">
    <source>
        <dbReference type="PROSITE-ProRule" id="PRU00284"/>
    </source>
</evidence>
<reference evidence="14 15" key="1">
    <citation type="submission" date="2017-03" db="EMBL/GenBank/DDBJ databases">
        <title>Complete genome sequence of the novel DNRA strain Pseudomonas sp. S-6-2 isolated from Chinese polluted river sediment. Journal of Biotechnology.</title>
        <authorList>
            <person name="Li J."/>
            <person name="Xiang F."/>
            <person name="Wang L."/>
            <person name="Xi L."/>
            <person name="Liu J."/>
        </authorList>
    </citation>
    <scope>NUCLEOTIDE SEQUENCE [LARGE SCALE GENOMIC DNA]</scope>
    <source>
        <strain evidence="14 15">S-6-2</strain>
    </source>
</reference>
<dbReference type="Pfam" id="PF02203">
    <property type="entry name" value="TarH"/>
    <property type="match status" value="1"/>
</dbReference>
<dbReference type="PROSITE" id="PS50111">
    <property type="entry name" value="CHEMOTAXIS_TRANSDUC_2"/>
    <property type="match status" value="1"/>
</dbReference>
<dbReference type="FunFam" id="1.10.287.950:FF:000001">
    <property type="entry name" value="Methyl-accepting chemotaxis sensory transducer"/>
    <property type="match status" value="1"/>
</dbReference>
<name>A0A1V0B9B1_9GAMM</name>
<keyword evidence="2" id="KW-1003">Cell membrane</keyword>
<evidence type="ECO:0000256" key="9">
    <source>
        <dbReference type="ARBA" id="ARBA00029447"/>
    </source>
</evidence>
<gene>
    <name evidence="14" type="ORF">BVH74_17940</name>
</gene>
<dbReference type="InterPro" id="IPR003122">
    <property type="entry name" value="Tar_rcpt_lig-bd"/>
</dbReference>
<keyword evidence="15" id="KW-1185">Reference proteome</keyword>
<dbReference type="SMART" id="SM00283">
    <property type="entry name" value="MA"/>
    <property type="match status" value="1"/>
</dbReference>
<evidence type="ECO:0000256" key="6">
    <source>
        <dbReference type="ARBA" id="ARBA00022989"/>
    </source>
</evidence>
<dbReference type="Pfam" id="PF00015">
    <property type="entry name" value="MCPsignal"/>
    <property type="match status" value="1"/>
</dbReference>
<feature type="transmembrane region" description="Helical" evidence="11">
    <location>
        <begin position="200"/>
        <end position="222"/>
    </location>
</feature>
<feature type="domain" description="HAMP" evidence="13">
    <location>
        <begin position="223"/>
        <end position="275"/>
    </location>
</feature>
<keyword evidence="3" id="KW-0488">Methylation</keyword>
<evidence type="ECO:0000256" key="7">
    <source>
        <dbReference type="ARBA" id="ARBA00023136"/>
    </source>
</evidence>
<dbReference type="PROSITE" id="PS50885">
    <property type="entry name" value="HAMP"/>
    <property type="match status" value="1"/>
</dbReference>
<keyword evidence="5 11" id="KW-0812">Transmembrane</keyword>
<dbReference type="PANTHER" id="PTHR32089">
    <property type="entry name" value="METHYL-ACCEPTING CHEMOTAXIS PROTEIN MCPB"/>
    <property type="match status" value="1"/>
</dbReference>
<keyword evidence="7 11" id="KW-0472">Membrane</keyword>
<evidence type="ECO:0000256" key="5">
    <source>
        <dbReference type="ARBA" id="ARBA00022692"/>
    </source>
</evidence>
<dbReference type="AlphaFoldDB" id="A0A1V0B9B1"/>
<dbReference type="GO" id="GO:0005886">
    <property type="term" value="C:plasma membrane"/>
    <property type="evidence" value="ECO:0007669"/>
    <property type="project" value="UniProtKB-SubCell"/>
</dbReference>
<dbReference type="KEGG" id="ppha:BVH74_17940"/>
<dbReference type="Proteomes" id="UP000243488">
    <property type="component" value="Chromosome"/>
</dbReference>
<sequence length="553" mass="60424">MFPVALRMTIAARLLLWAGLASILFYSAVALGWYGLKLSRDSLYTAHEERLAAIRQTSEIERLLDYNRRLVLIAFQYDPDGKLSIAHGQALSVYLDEIRANTARIEALREQLKVRDLDETDHLLLARFDEHYGFWSEDLDAMLALLEIEDFGVNGMRVFLQVGAEEGRQASDVLVELRAYQEEKTEADFLLAERRYQLTVSVYIVLAVFGLVVGSAAGVMTLRRLRSGLKIVAGQAKAIASGDLTRQLDVSGNDEIADLMHDFARMRDNLRKLLVAVRDQVSLLGRSSSQMTSLSDGSSRLARHQAEAVSSMSAAVEELSVSIDEVRNHAEATRQTTERAEQASHDSEALIGQMSAEMRDIAGVVASTAEHMQALEKFSEQIGSVIQVINEVAEQTNLLSLNAAIEAARAGDMGRGFAVVAGEVRQLAERTSQSTLEIVETVKQIQHGTRAAAGGMRQSVERVERGVRLAGQASESVAAIRAGTVEVITAVSEIREILNGQSTATREIAQEVEGVASGVHQMSESAADGASAALELERLAVELEQMAQQFRVT</sequence>
<keyword evidence="6 11" id="KW-1133">Transmembrane helix</keyword>
<evidence type="ECO:0000256" key="8">
    <source>
        <dbReference type="ARBA" id="ARBA00023224"/>
    </source>
</evidence>
<dbReference type="InterPro" id="IPR004089">
    <property type="entry name" value="MCPsignal_dom"/>
</dbReference>
<evidence type="ECO:0000256" key="11">
    <source>
        <dbReference type="SAM" id="Phobius"/>
    </source>
</evidence>
<comment type="subcellular location">
    <subcellularLocation>
        <location evidence="1">Cell membrane</location>
        <topology evidence="1">Multi-pass membrane protein</topology>
    </subcellularLocation>
</comment>
<dbReference type="Gene3D" id="1.10.287.950">
    <property type="entry name" value="Methyl-accepting chemotaxis protein"/>
    <property type="match status" value="1"/>
</dbReference>
<accession>A0A1V0B9B1</accession>
<evidence type="ECO:0000256" key="4">
    <source>
        <dbReference type="ARBA" id="ARBA00022500"/>
    </source>
</evidence>
<dbReference type="Pfam" id="PF00672">
    <property type="entry name" value="HAMP"/>
    <property type="match status" value="1"/>
</dbReference>
<evidence type="ECO:0000259" key="12">
    <source>
        <dbReference type="PROSITE" id="PS50111"/>
    </source>
</evidence>
<dbReference type="STRING" id="1931241.BVH74_17940"/>
<evidence type="ECO:0000256" key="2">
    <source>
        <dbReference type="ARBA" id="ARBA00022475"/>
    </source>
</evidence>
<dbReference type="SUPFAM" id="SSF58104">
    <property type="entry name" value="Methyl-accepting chemotaxis protein (MCP) signaling domain"/>
    <property type="match status" value="1"/>
</dbReference>
<proteinExistence type="inferred from homology"/>
<dbReference type="InterPro" id="IPR003660">
    <property type="entry name" value="HAMP_dom"/>
</dbReference>
<evidence type="ECO:0008006" key="16">
    <source>
        <dbReference type="Google" id="ProtNLM"/>
    </source>
</evidence>
<evidence type="ECO:0000259" key="13">
    <source>
        <dbReference type="PROSITE" id="PS50885"/>
    </source>
</evidence>
<evidence type="ECO:0000256" key="1">
    <source>
        <dbReference type="ARBA" id="ARBA00004651"/>
    </source>
</evidence>
<evidence type="ECO:0000313" key="14">
    <source>
        <dbReference type="EMBL" id="AQZ96515.1"/>
    </source>
</evidence>
<evidence type="ECO:0000313" key="15">
    <source>
        <dbReference type="Proteomes" id="UP000243488"/>
    </source>
</evidence>
<organism evidence="14 15">
    <name type="scientific">Halopseudomonas phragmitis</name>
    <dbReference type="NCBI Taxonomy" id="1931241"/>
    <lineage>
        <taxon>Bacteria</taxon>
        <taxon>Pseudomonadati</taxon>
        <taxon>Pseudomonadota</taxon>
        <taxon>Gammaproteobacteria</taxon>
        <taxon>Pseudomonadales</taxon>
        <taxon>Pseudomonadaceae</taxon>
        <taxon>Halopseudomonas</taxon>
    </lineage>
</organism>
<dbReference type="CDD" id="cd06225">
    <property type="entry name" value="HAMP"/>
    <property type="match status" value="1"/>
</dbReference>
<keyword evidence="4" id="KW-0145">Chemotaxis</keyword>
<dbReference type="GO" id="GO:0006935">
    <property type="term" value="P:chemotaxis"/>
    <property type="evidence" value="ECO:0007669"/>
    <property type="project" value="UniProtKB-KW"/>
</dbReference>
<dbReference type="SMART" id="SM00304">
    <property type="entry name" value="HAMP"/>
    <property type="match status" value="1"/>
</dbReference>
<dbReference type="GO" id="GO:0007165">
    <property type="term" value="P:signal transduction"/>
    <property type="evidence" value="ECO:0007669"/>
    <property type="project" value="UniProtKB-KW"/>
</dbReference>
<feature type="domain" description="Methyl-accepting transducer" evidence="12">
    <location>
        <begin position="280"/>
        <end position="516"/>
    </location>
</feature>
<protein>
    <recommendedName>
        <fullName evidence="16">Methyl-accepting chemotaxis protein</fullName>
    </recommendedName>
</protein>
<comment type="similarity">
    <text evidence="9">Belongs to the methyl-accepting chemotaxis (MCP) protein family.</text>
</comment>